<reference evidence="2 3" key="1">
    <citation type="submission" date="2018-06" db="EMBL/GenBank/DDBJ databases">
        <authorList>
            <consortium name="Pathogen Informatics"/>
            <person name="Doyle S."/>
        </authorList>
    </citation>
    <scope>NUCLEOTIDE SEQUENCE [LARGE SCALE GENOMIC DNA]</scope>
    <source>
        <strain evidence="2 3">NCTC10684</strain>
    </source>
</reference>
<dbReference type="InterPro" id="IPR043990">
    <property type="entry name" value="AC_1"/>
</dbReference>
<dbReference type="InterPro" id="IPR011050">
    <property type="entry name" value="Pectin_lyase_fold/virulence"/>
</dbReference>
<dbReference type="AlphaFoldDB" id="A0A380WF16"/>
<dbReference type="EMBL" id="UFSM01000001">
    <property type="protein sequence ID" value="SUU87619.1"/>
    <property type="molecule type" value="Genomic_DNA"/>
</dbReference>
<dbReference type="InterPro" id="IPR036709">
    <property type="entry name" value="Autotransporte_beta_dom_sf"/>
</dbReference>
<dbReference type="InterPro" id="IPR005546">
    <property type="entry name" value="Autotransporte_beta"/>
</dbReference>
<dbReference type="Proteomes" id="UP000254701">
    <property type="component" value="Unassembled WGS sequence"/>
</dbReference>
<dbReference type="PANTHER" id="PTHR35037:SF3">
    <property type="entry name" value="C-TERMINAL REGION OF AIDA-LIKE PROTEIN"/>
    <property type="match status" value="1"/>
</dbReference>
<dbReference type="CDD" id="cd01344">
    <property type="entry name" value="PL2_Passenger_AT"/>
    <property type="match status" value="1"/>
</dbReference>
<name>A0A380WF16_AMIAI</name>
<sequence length="953" mass="94948">MMQSCADGGAPGTKSTRNYKLLSGVCMTALAIAFPTPAARAASFEASSQTELYQAIADAEAHGDAASTITLTGSFSLDSSLPAISGKNITIATGTNTLSYNPAVSFNVTTGASLTLTGNILGSGVLNPGVLSKVGGGQLTIGGATGAGITRIGLGAGHTLINGGSRVTFGSSAGGTVSQLDIAGEVGQVASLTVSGQGTRLVATGTDPNDLSGGAGSQSTLTIEDGAVYTTTRAIRVHTTSSQGTATVNVQGEGSTLEAASFISTNGTSYINVLDGGLVDISGATSFGGAGNASWYTAQVMAQVSGEGSRWNSGAIAMYRGSLSILDGGVMTGTTVNIATVPGNVVPNFNVLVSGEGSELSGTAINLGTTGTGVLTIANGSRVVVNGGGSALVMGGLDPDSNATLNIGGAVGQVATGAGTLEASAITLAATADINFNHTEAGYIFDLPINGSGAINQLAGRTIFNTNQTGFTGLASVYGGTLEVNGMLGGIIDVRGGTLAGIGSVGDTRNFAGGAIAPGINGIGTLTIDGNYTGNGGTLQIDTSLGSDSSPTDLLAITGESILGAGATRVFVTNFGGAGAETIGDGIKIVDVAGTSATNAFVLGAPAIGGAYLYGLFQNGIVDPTDGDWYLRMTDTLAPTVPIYENYPIVLLGLTDLPTLQQRVGDRYWPGASEVAGSAMGDAGPRNFWTRIEGAHGHVEGGSTAGASYDSSRYLVQAGIDGLLTENGSGVLIGGINAQYGRVNAAIRSSLGNGTNSTDSYGGGATLTWYGSDGVYVDGQASVTRLSSKLAADAVGKLVDDNQGLGYAFSIEAGRKVAVSGNWSVTPQAQLAYASVDIDEFADPFGAKVSLDSGDSLKGRIGVALNYDAGSSASGSHVYGIANLTYEFLDGTAVDVAGTKIAFEPDSFGAELGLGGTYRWAGGKYALYGEALASTSFEGSYGFKGTVGFSTAF</sequence>
<dbReference type="Pfam" id="PF18883">
    <property type="entry name" value="AC_1"/>
    <property type="match status" value="1"/>
</dbReference>
<dbReference type="PROSITE" id="PS51208">
    <property type="entry name" value="AUTOTRANSPORTER"/>
    <property type="match status" value="1"/>
</dbReference>
<dbReference type="GO" id="GO:0019867">
    <property type="term" value="C:outer membrane"/>
    <property type="evidence" value="ECO:0007669"/>
    <property type="project" value="InterPro"/>
</dbReference>
<proteinExistence type="predicted"/>
<protein>
    <submittedName>
        <fullName evidence="2">Adhesin/invasin TibA autotransporter</fullName>
    </submittedName>
</protein>
<dbReference type="Gene3D" id="2.160.20.20">
    <property type="match status" value="1"/>
</dbReference>
<dbReference type="Pfam" id="PF03797">
    <property type="entry name" value="Autotransporter"/>
    <property type="match status" value="1"/>
</dbReference>
<gene>
    <name evidence="2" type="primary">tibA</name>
    <name evidence="2" type="ORF">NCTC10684_00820</name>
</gene>
<organism evidence="2 3">
    <name type="scientific">Aminobacter aminovorans</name>
    <name type="common">Chelatobacter heintzii</name>
    <dbReference type="NCBI Taxonomy" id="83263"/>
    <lineage>
        <taxon>Bacteria</taxon>
        <taxon>Pseudomonadati</taxon>
        <taxon>Pseudomonadota</taxon>
        <taxon>Alphaproteobacteria</taxon>
        <taxon>Hyphomicrobiales</taxon>
        <taxon>Phyllobacteriaceae</taxon>
        <taxon>Aminobacter</taxon>
    </lineage>
</organism>
<dbReference type="SUPFAM" id="SSF103515">
    <property type="entry name" value="Autotransporter"/>
    <property type="match status" value="1"/>
</dbReference>
<dbReference type="InterPro" id="IPR051551">
    <property type="entry name" value="Autotransporter_adhesion"/>
</dbReference>
<dbReference type="InterPro" id="IPR006315">
    <property type="entry name" value="OM_autotransptr_brl_dom"/>
</dbReference>
<dbReference type="PANTHER" id="PTHR35037">
    <property type="entry name" value="C-TERMINAL REGION OF AIDA-LIKE PROTEIN"/>
    <property type="match status" value="1"/>
</dbReference>
<feature type="domain" description="Autotransporter" evidence="1">
    <location>
        <begin position="681"/>
        <end position="953"/>
    </location>
</feature>
<accession>A0A380WF16</accession>
<dbReference type="InterPro" id="IPR012332">
    <property type="entry name" value="Autotransporter_pectin_lyase_C"/>
</dbReference>
<dbReference type="OrthoDB" id="6053567at2"/>
<evidence type="ECO:0000259" key="1">
    <source>
        <dbReference type="PROSITE" id="PS51208"/>
    </source>
</evidence>
<dbReference type="NCBIfam" id="TIGR01414">
    <property type="entry name" value="autotrans_barl"/>
    <property type="match status" value="1"/>
</dbReference>
<dbReference type="SUPFAM" id="SSF51126">
    <property type="entry name" value="Pectin lyase-like"/>
    <property type="match status" value="1"/>
</dbReference>
<evidence type="ECO:0000313" key="3">
    <source>
        <dbReference type="Proteomes" id="UP000254701"/>
    </source>
</evidence>
<evidence type="ECO:0000313" key="2">
    <source>
        <dbReference type="EMBL" id="SUU87619.1"/>
    </source>
</evidence>
<dbReference type="SMART" id="SM00869">
    <property type="entry name" value="Autotransporter"/>
    <property type="match status" value="1"/>
</dbReference>
<dbReference type="Gene3D" id="2.40.128.130">
    <property type="entry name" value="Autotransporter beta-domain"/>
    <property type="match status" value="1"/>
</dbReference>